<dbReference type="EnsemblMetazoa" id="SMAR006351-RA">
    <property type="protein sequence ID" value="SMAR006351-PA"/>
    <property type="gene ID" value="SMAR006351"/>
</dbReference>
<keyword evidence="1" id="KW-1133">Transmembrane helix</keyword>
<reference evidence="3" key="1">
    <citation type="submission" date="2011-05" db="EMBL/GenBank/DDBJ databases">
        <authorList>
            <person name="Richards S.R."/>
            <person name="Qu J."/>
            <person name="Jiang H."/>
            <person name="Jhangiani S.N."/>
            <person name="Agravi P."/>
            <person name="Goodspeed R."/>
            <person name="Gross S."/>
            <person name="Mandapat C."/>
            <person name="Jackson L."/>
            <person name="Mathew T."/>
            <person name="Pu L."/>
            <person name="Thornton R."/>
            <person name="Saada N."/>
            <person name="Wilczek-Boney K.B."/>
            <person name="Lee S."/>
            <person name="Kovar C."/>
            <person name="Wu Y."/>
            <person name="Scherer S.E."/>
            <person name="Worley K.C."/>
            <person name="Muzny D.M."/>
            <person name="Gibbs R."/>
        </authorList>
    </citation>
    <scope>NUCLEOTIDE SEQUENCE</scope>
    <source>
        <strain evidence="3">Brora</strain>
    </source>
</reference>
<keyword evidence="1" id="KW-0472">Membrane</keyword>
<dbReference type="AlphaFoldDB" id="T1IYN6"/>
<dbReference type="Gene3D" id="3.40.50.20">
    <property type="match status" value="1"/>
</dbReference>
<accession>T1IYN6</accession>
<feature type="transmembrane region" description="Helical" evidence="1">
    <location>
        <begin position="67"/>
        <end position="92"/>
    </location>
</feature>
<reference evidence="2" key="2">
    <citation type="submission" date="2015-02" db="UniProtKB">
        <authorList>
            <consortium name="EnsemblMetazoa"/>
        </authorList>
    </citation>
    <scope>IDENTIFICATION</scope>
</reference>
<name>T1IYN6_STRMM</name>
<dbReference type="eggNOG" id="ENOG502RZZG">
    <property type="taxonomic scope" value="Eukaryota"/>
</dbReference>
<evidence type="ECO:0000313" key="2">
    <source>
        <dbReference type="EnsemblMetazoa" id="SMAR006351-PA"/>
    </source>
</evidence>
<keyword evidence="1" id="KW-0812">Transmembrane</keyword>
<dbReference type="Proteomes" id="UP000014500">
    <property type="component" value="Unassembled WGS sequence"/>
</dbReference>
<sequence>MALATLSVAHIMGCRSVGCFSPTEGSKAMKKGLRRGSANGLGSFRRRNSQAPTNISMYEKCRLMVHLLMYLLVLQWIMILPVILIVLLYSFFCRTINYFIQSIVSIFSKPKLFCSKQTVLINGCSQMKKINIRIATSLPSSITDCSVALHVARLLNASGHKVIACDFGLNWFNPTKFSNAIDAYYTVPDPRRGVQEYIRELCLIAQKEKVDVFIPVSRVEDMRFDLLTKSKLERQGCRVFLLHRYSGNSLIPVNNNNVETDHVNYNRMNSSSSSDDFGALTRRSNSLSSEESLNCDEDDLLTDLSGFHSFLFSMEKFTSTSLICDGKCIAISTSSNNPDSNFKLTKDINEQILKMNDGVLKQLGSENQSGGLTFNLVISEEGRAFPLSCYPSIGAPFLNFKKEPEFINCLVQGKPCETSRPLQSVVEPMHYSIYPELLSCLRQPSMSQMKHFCRQLRRSSEAFFDSGDPLPFFAHYHLHLPFIIGCQLLRKKTWTEVDCVNGKLVENNFD</sequence>
<dbReference type="EMBL" id="JH431693">
    <property type="status" value="NOT_ANNOTATED_CDS"/>
    <property type="molecule type" value="Genomic_DNA"/>
</dbReference>
<proteinExistence type="predicted"/>
<keyword evidence="3" id="KW-1185">Reference proteome</keyword>
<dbReference type="HOGENOM" id="CLU_534577_0_0_1"/>
<dbReference type="PhylomeDB" id="T1IYN6"/>
<organism evidence="2 3">
    <name type="scientific">Strigamia maritima</name>
    <name type="common">European centipede</name>
    <name type="synonym">Geophilus maritimus</name>
    <dbReference type="NCBI Taxonomy" id="126957"/>
    <lineage>
        <taxon>Eukaryota</taxon>
        <taxon>Metazoa</taxon>
        <taxon>Ecdysozoa</taxon>
        <taxon>Arthropoda</taxon>
        <taxon>Myriapoda</taxon>
        <taxon>Chilopoda</taxon>
        <taxon>Pleurostigmophora</taxon>
        <taxon>Geophilomorpha</taxon>
        <taxon>Linotaeniidae</taxon>
        <taxon>Strigamia</taxon>
    </lineage>
</organism>
<protein>
    <submittedName>
        <fullName evidence="2">Uncharacterized protein</fullName>
    </submittedName>
</protein>
<evidence type="ECO:0000313" key="3">
    <source>
        <dbReference type="Proteomes" id="UP000014500"/>
    </source>
</evidence>
<evidence type="ECO:0000256" key="1">
    <source>
        <dbReference type="SAM" id="Phobius"/>
    </source>
</evidence>